<reference evidence="2 3" key="1">
    <citation type="submission" date="2024-01" db="EMBL/GenBank/DDBJ databases">
        <title>A draft genome for the cacao thread blight pathogen Marasmiellus scandens.</title>
        <authorList>
            <person name="Baruah I.K."/>
            <person name="Leung J."/>
            <person name="Bukari Y."/>
            <person name="Amoako-Attah I."/>
            <person name="Meinhardt L.W."/>
            <person name="Bailey B.A."/>
            <person name="Cohen S.P."/>
        </authorList>
    </citation>
    <scope>NUCLEOTIDE SEQUENCE [LARGE SCALE GENOMIC DNA]</scope>
    <source>
        <strain evidence="2 3">GH-19</strain>
    </source>
</reference>
<evidence type="ECO:0000313" key="3">
    <source>
        <dbReference type="Proteomes" id="UP001498398"/>
    </source>
</evidence>
<keyword evidence="3" id="KW-1185">Reference proteome</keyword>
<proteinExistence type="predicted"/>
<sequence length="88" mass="9655">MSSRGSTVAIQKVASDPRPLSAVSPSAAYPTFESQSSSRNAPSWELTRDSDSNNATRQYPADVIQERAALERIARVFSSRMPLDTDCY</sequence>
<organism evidence="2 3">
    <name type="scientific">Marasmiellus scandens</name>
    <dbReference type="NCBI Taxonomy" id="2682957"/>
    <lineage>
        <taxon>Eukaryota</taxon>
        <taxon>Fungi</taxon>
        <taxon>Dikarya</taxon>
        <taxon>Basidiomycota</taxon>
        <taxon>Agaricomycotina</taxon>
        <taxon>Agaricomycetes</taxon>
        <taxon>Agaricomycetidae</taxon>
        <taxon>Agaricales</taxon>
        <taxon>Marasmiineae</taxon>
        <taxon>Omphalotaceae</taxon>
        <taxon>Marasmiellus</taxon>
    </lineage>
</organism>
<evidence type="ECO:0000256" key="1">
    <source>
        <dbReference type="SAM" id="MobiDB-lite"/>
    </source>
</evidence>
<gene>
    <name evidence="2" type="ORF">VKT23_005098</name>
</gene>
<dbReference type="Proteomes" id="UP001498398">
    <property type="component" value="Unassembled WGS sequence"/>
</dbReference>
<comment type="caution">
    <text evidence="2">The sequence shown here is derived from an EMBL/GenBank/DDBJ whole genome shotgun (WGS) entry which is preliminary data.</text>
</comment>
<protein>
    <submittedName>
        <fullName evidence="2">Uncharacterized protein</fullName>
    </submittedName>
</protein>
<name>A0ABR1JTN6_9AGAR</name>
<evidence type="ECO:0000313" key="2">
    <source>
        <dbReference type="EMBL" id="KAK7466374.1"/>
    </source>
</evidence>
<feature type="compositionally biased region" description="Polar residues" evidence="1">
    <location>
        <begin position="32"/>
        <end position="41"/>
    </location>
</feature>
<dbReference type="EMBL" id="JBANRG010000005">
    <property type="protein sequence ID" value="KAK7466374.1"/>
    <property type="molecule type" value="Genomic_DNA"/>
</dbReference>
<accession>A0ABR1JTN6</accession>
<feature type="region of interest" description="Disordered" evidence="1">
    <location>
        <begin position="1"/>
        <end position="58"/>
    </location>
</feature>